<keyword evidence="7" id="KW-1185">Reference proteome</keyword>
<keyword evidence="1" id="KW-0378">Hydrolase</keyword>
<comment type="similarity">
    <text evidence="2">Belongs to the HAD-like hydrolase superfamily. NagD family.</text>
</comment>
<dbReference type="InterPro" id="IPR036412">
    <property type="entry name" value="HAD-like_sf"/>
</dbReference>
<dbReference type="EMBL" id="CP003359">
    <property type="protein sequence ID" value="AGB41676.1"/>
    <property type="molecule type" value="Genomic_DNA"/>
</dbReference>
<dbReference type="InterPro" id="IPR023214">
    <property type="entry name" value="HAD_sf"/>
</dbReference>
<dbReference type="PATRIC" id="fig|748449.3.peg.1692"/>
<dbReference type="eggNOG" id="COG0647">
    <property type="taxonomic scope" value="Bacteria"/>
</dbReference>
<evidence type="ECO:0000256" key="1">
    <source>
        <dbReference type="ARBA" id="ARBA00022801"/>
    </source>
</evidence>
<dbReference type="GO" id="GO:0016791">
    <property type="term" value="F:phosphatase activity"/>
    <property type="evidence" value="ECO:0007669"/>
    <property type="project" value="InterPro"/>
</dbReference>
<dbReference type="NCBIfam" id="TIGR01452">
    <property type="entry name" value="PGP_euk"/>
    <property type="match status" value="1"/>
</dbReference>
<evidence type="ECO:0000313" key="7">
    <source>
        <dbReference type="Proteomes" id="UP000010880"/>
    </source>
</evidence>
<feature type="binding site" evidence="5">
    <location>
        <position position="15"/>
    </location>
    <ligand>
        <name>Mg(2+)</name>
        <dbReference type="ChEBI" id="CHEBI:18420"/>
    </ligand>
</feature>
<dbReference type="HOGENOM" id="CLU_043473_1_2_9"/>
<dbReference type="SUPFAM" id="SSF56784">
    <property type="entry name" value="HAD-like"/>
    <property type="match status" value="1"/>
</dbReference>
<reference evidence="7" key="1">
    <citation type="submission" date="2012-02" db="EMBL/GenBank/DDBJ databases">
        <title>The complete genome of Halobacteroides halobius DSM 5150.</title>
        <authorList>
            <person name="Lucas S."/>
            <person name="Copeland A."/>
            <person name="Lapidus A."/>
            <person name="Glavina del Rio T."/>
            <person name="Dalin E."/>
            <person name="Tice H."/>
            <person name="Bruce D."/>
            <person name="Goodwin L."/>
            <person name="Pitluck S."/>
            <person name="Peters L."/>
            <person name="Mikhailova N."/>
            <person name="Gu W."/>
            <person name="Kyrpides N."/>
            <person name="Mavromatis K."/>
            <person name="Ivanova N."/>
            <person name="Brettin T."/>
            <person name="Detter J.C."/>
            <person name="Han C."/>
            <person name="Larimer F."/>
            <person name="Land M."/>
            <person name="Hauser L."/>
            <person name="Markowitz V."/>
            <person name="Cheng J.-F."/>
            <person name="Hugenholtz P."/>
            <person name="Woyke T."/>
            <person name="Wu D."/>
            <person name="Tindall B."/>
            <person name="Pomrenke H."/>
            <person name="Brambilla E."/>
            <person name="Klenk H.-P."/>
            <person name="Eisen J.A."/>
        </authorList>
    </citation>
    <scope>NUCLEOTIDE SEQUENCE [LARGE SCALE GENOMIC DNA]</scope>
    <source>
        <strain evidence="7">ATCC 35273 / DSM 5150 / MD-1</strain>
    </source>
</reference>
<dbReference type="GO" id="GO:0005737">
    <property type="term" value="C:cytoplasm"/>
    <property type="evidence" value="ECO:0007669"/>
    <property type="project" value="TreeGrafter"/>
</dbReference>
<feature type="binding site" evidence="4">
    <location>
        <position position="193"/>
    </location>
    <ligand>
        <name>substrate</name>
    </ligand>
</feature>
<proteinExistence type="inferred from homology"/>
<dbReference type="PANTHER" id="PTHR19288:SF46">
    <property type="entry name" value="HALOACID DEHALOGENASE-LIKE HYDROLASE DOMAIN-CONTAINING PROTEIN 2"/>
    <property type="match status" value="1"/>
</dbReference>
<keyword evidence="2 5" id="KW-0479">Metal-binding</keyword>
<sequence length="268" mass="29795">MNDLANIECFLLDMDGTFYLEDHLIPGALDFIETLEKQNKEYVFLTNNSSKSSRDYQTKLKRLGLCVPLDKIINSGEVTADYIYNQNSEAKVYVVGTNSLKAEFEEIGLEVITKGEVLDHNQSVDYVVLGFDTSLNYQKLKVAHTLILEGVEYIATNPDYVCPLAGGKTIPDCGSMIDLLKASTGKEPLVMGKPNDAMVNYILSTQDLKKDKIAMVGDRLYTDVKFAINADITSILVLTGETDLAQLEESQQNPDYVLDSIKKLGNRI</sequence>
<dbReference type="NCBIfam" id="TIGR01460">
    <property type="entry name" value="HAD-SF-IIA"/>
    <property type="match status" value="1"/>
</dbReference>
<dbReference type="RefSeq" id="WP_015327392.1">
    <property type="nucleotide sequence ID" value="NC_019978.1"/>
</dbReference>
<dbReference type="PIRSF" id="PIRSF000915">
    <property type="entry name" value="PGP-type_phosphatase"/>
    <property type="match status" value="1"/>
</dbReference>
<dbReference type="PANTHER" id="PTHR19288">
    <property type="entry name" value="4-NITROPHENYLPHOSPHATASE-RELATED"/>
    <property type="match status" value="1"/>
</dbReference>
<dbReference type="EC" id="3.1.3.-" evidence="2"/>
<protein>
    <recommendedName>
        <fullName evidence="2">Acid sugar phosphatase</fullName>
        <ecNumber evidence="2">3.1.3.-</ecNumber>
    </recommendedName>
</protein>
<evidence type="ECO:0000256" key="2">
    <source>
        <dbReference type="PIRNR" id="PIRNR000915"/>
    </source>
</evidence>
<name>L0K9I6_HALHC</name>
<dbReference type="Gene3D" id="3.40.50.1000">
    <property type="entry name" value="HAD superfamily/HAD-like"/>
    <property type="match status" value="2"/>
</dbReference>
<feature type="binding site" evidence="5">
    <location>
        <position position="13"/>
    </location>
    <ligand>
        <name>Mg(2+)</name>
        <dbReference type="ChEBI" id="CHEBI:18420"/>
    </ligand>
</feature>
<dbReference type="Pfam" id="PF13344">
    <property type="entry name" value="Hydrolase_6"/>
    <property type="match status" value="1"/>
</dbReference>
<dbReference type="KEGG" id="hhl:Halha_1739"/>
<dbReference type="Pfam" id="PF13242">
    <property type="entry name" value="Hydrolase_like"/>
    <property type="match status" value="1"/>
</dbReference>
<evidence type="ECO:0000313" key="6">
    <source>
        <dbReference type="EMBL" id="AGB41676.1"/>
    </source>
</evidence>
<comment type="cofactor">
    <cofactor evidence="5">
        <name>Mg(2+)</name>
        <dbReference type="ChEBI" id="CHEBI:18420"/>
    </cofactor>
    <text evidence="5">Divalent metal ions. Mg(2+) is the most effective.</text>
</comment>
<evidence type="ECO:0000256" key="3">
    <source>
        <dbReference type="PIRSR" id="PIRSR000915-1"/>
    </source>
</evidence>
<dbReference type="InterPro" id="IPR006349">
    <property type="entry name" value="PGP_euk"/>
</dbReference>
<gene>
    <name evidence="6" type="ordered locus">Halha_1739</name>
</gene>
<keyword evidence="2 5" id="KW-0460">Magnesium</keyword>
<dbReference type="OrthoDB" id="9810449at2"/>
<organism evidence="6 7">
    <name type="scientific">Halobacteroides halobius (strain ATCC 35273 / DSM 5150 / MD-1)</name>
    <dbReference type="NCBI Taxonomy" id="748449"/>
    <lineage>
        <taxon>Bacteria</taxon>
        <taxon>Bacillati</taxon>
        <taxon>Bacillota</taxon>
        <taxon>Clostridia</taxon>
        <taxon>Halanaerobiales</taxon>
        <taxon>Halobacteroidaceae</taxon>
        <taxon>Halobacteroides</taxon>
    </lineage>
</organism>
<dbReference type="STRING" id="748449.Halha_1739"/>
<evidence type="ECO:0000256" key="4">
    <source>
        <dbReference type="PIRSR" id="PIRSR000915-2"/>
    </source>
</evidence>
<accession>L0K9I6</accession>
<evidence type="ECO:0000256" key="5">
    <source>
        <dbReference type="PIRSR" id="PIRSR000915-3"/>
    </source>
</evidence>
<feature type="active site" description="Proton donor" evidence="3">
    <location>
        <position position="15"/>
    </location>
</feature>
<dbReference type="AlphaFoldDB" id="L0K9I6"/>
<dbReference type="InterPro" id="IPR006357">
    <property type="entry name" value="HAD-SF_hydro_IIA"/>
</dbReference>
<dbReference type="GO" id="GO:0046872">
    <property type="term" value="F:metal ion binding"/>
    <property type="evidence" value="ECO:0007669"/>
    <property type="project" value="UniProtKB-KW"/>
</dbReference>
<dbReference type="Proteomes" id="UP000010880">
    <property type="component" value="Chromosome"/>
</dbReference>
<comment type="function">
    <text evidence="2">Catalyzes the dephosphorylation of 2-6 carbon acid sugars in vitro.</text>
</comment>
<feature type="binding site" evidence="5">
    <location>
        <position position="218"/>
    </location>
    <ligand>
        <name>Mg(2+)</name>
        <dbReference type="ChEBI" id="CHEBI:18420"/>
    </ligand>
</feature>
<feature type="active site" description="Nucleophile" evidence="3">
    <location>
        <position position="13"/>
    </location>
</feature>